<evidence type="ECO:0008006" key="4">
    <source>
        <dbReference type="Google" id="ProtNLM"/>
    </source>
</evidence>
<evidence type="ECO:0000256" key="1">
    <source>
        <dbReference type="SAM" id="SignalP"/>
    </source>
</evidence>
<evidence type="ECO:0000313" key="2">
    <source>
        <dbReference type="EMBL" id="RAJ83653.1"/>
    </source>
</evidence>
<comment type="caution">
    <text evidence="2">The sequence shown here is derived from an EMBL/GenBank/DDBJ whole genome shotgun (WGS) entry which is preliminary data.</text>
</comment>
<dbReference type="EMBL" id="QLMA01000003">
    <property type="protein sequence ID" value="RAJ83653.1"/>
    <property type="molecule type" value="Genomic_DNA"/>
</dbReference>
<organism evidence="2 3">
    <name type="scientific">Chitinophaga dinghuensis</name>
    <dbReference type="NCBI Taxonomy" id="1539050"/>
    <lineage>
        <taxon>Bacteria</taxon>
        <taxon>Pseudomonadati</taxon>
        <taxon>Bacteroidota</taxon>
        <taxon>Chitinophagia</taxon>
        <taxon>Chitinophagales</taxon>
        <taxon>Chitinophagaceae</taxon>
        <taxon>Chitinophaga</taxon>
    </lineage>
</organism>
<dbReference type="Proteomes" id="UP000249819">
    <property type="component" value="Unassembled WGS sequence"/>
</dbReference>
<proteinExistence type="predicted"/>
<dbReference type="OrthoDB" id="1041391at2"/>
<reference evidence="2 3" key="1">
    <citation type="submission" date="2018-06" db="EMBL/GenBank/DDBJ databases">
        <title>Genomic Encyclopedia of Archaeal and Bacterial Type Strains, Phase II (KMG-II): from individual species to whole genera.</title>
        <authorList>
            <person name="Goeker M."/>
        </authorList>
    </citation>
    <scope>NUCLEOTIDE SEQUENCE [LARGE SCALE GENOMIC DNA]</scope>
    <source>
        <strain evidence="2 3">DSM 29821</strain>
    </source>
</reference>
<dbReference type="RefSeq" id="WP_111592288.1">
    <property type="nucleotide sequence ID" value="NZ_QLMA01000003.1"/>
</dbReference>
<accession>A0A327W4Q5</accession>
<keyword evidence="1" id="KW-0732">Signal</keyword>
<name>A0A327W4Q5_9BACT</name>
<gene>
    <name evidence="2" type="ORF">CLV59_103624</name>
</gene>
<sequence>MKNRILYGFLLFFCFANRLLAQDTAAVKSNYDTAFMVIKKLVDDNDLKGFKKAVFITEYAYTDRVLDYNKFNNYIYHLSFLCSQWMIYNPLKGYGYPDSSNFHTNFAIFKVLKDTIRAVSGNKLEIINYPYAYNFNDFFGHLDWTNMFVSKLLITHKGNCHSMPYLYKIMADELEVPCWLALAPNHLYIKNRCQKSGWYNTELTSGSFPIDAWITASGYIPLTAIQSGIYMDTLSNRQSIALCMLDLAKGYERKIKNYEDGFILRCCDFVLTVHPQNTQAMLFKAETLKRIYGIQTKQKRPTASDTYVKMLALYTKLLDLGYREMPESMYLDWLRSVNKEAQRKNPF</sequence>
<protein>
    <recommendedName>
        <fullName evidence="4">Transglutaminase superfamily protein</fullName>
    </recommendedName>
</protein>
<feature type="chain" id="PRO_5016353955" description="Transglutaminase superfamily protein" evidence="1">
    <location>
        <begin position="22"/>
        <end position="347"/>
    </location>
</feature>
<keyword evidence="3" id="KW-1185">Reference proteome</keyword>
<dbReference type="AlphaFoldDB" id="A0A327W4Q5"/>
<evidence type="ECO:0000313" key="3">
    <source>
        <dbReference type="Proteomes" id="UP000249819"/>
    </source>
</evidence>
<feature type="signal peptide" evidence="1">
    <location>
        <begin position="1"/>
        <end position="21"/>
    </location>
</feature>